<gene>
    <name evidence="2" type="ORF">SMN809_LOCUS48863</name>
</gene>
<comment type="caution">
    <text evidence="2">The sequence shown here is derived from an EMBL/GenBank/DDBJ whole genome shotgun (WGS) entry which is preliminary data.</text>
</comment>
<evidence type="ECO:0000313" key="3">
    <source>
        <dbReference type="Proteomes" id="UP000676336"/>
    </source>
</evidence>
<organism evidence="2 3">
    <name type="scientific">Rotaria magnacalcarata</name>
    <dbReference type="NCBI Taxonomy" id="392030"/>
    <lineage>
        <taxon>Eukaryota</taxon>
        <taxon>Metazoa</taxon>
        <taxon>Spiralia</taxon>
        <taxon>Gnathifera</taxon>
        <taxon>Rotifera</taxon>
        <taxon>Eurotatoria</taxon>
        <taxon>Bdelloidea</taxon>
        <taxon>Philodinida</taxon>
        <taxon>Philodinidae</taxon>
        <taxon>Rotaria</taxon>
    </lineage>
</organism>
<sequence>YPTGFDYQLWQQNFSALQPTINTLNFSTGAATTNLTTGTNNSLSKNVQQLNREHNARSLLG</sequence>
<accession>A0A8S3BKF6</accession>
<reference evidence="2" key="1">
    <citation type="submission" date="2021-02" db="EMBL/GenBank/DDBJ databases">
        <authorList>
            <person name="Nowell W R."/>
        </authorList>
    </citation>
    <scope>NUCLEOTIDE SEQUENCE</scope>
</reference>
<evidence type="ECO:0000313" key="2">
    <source>
        <dbReference type="EMBL" id="CAF4839381.1"/>
    </source>
</evidence>
<dbReference type="AlphaFoldDB" id="A0A8S3BKF6"/>
<feature type="non-terminal residue" evidence="2">
    <location>
        <position position="61"/>
    </location>
</feature>
<feature type="compositionally biased region" description="Low complexity" evidence="1">
    <location>
        <begin position="35"/>
        <end position="44"/>
    </location>
</feature>
<name>A0A8S3BKF6_9BILA</name>
<dbReference type="Proteomes" id="UP000676336">
    <property type="component" value="Unassembled WGS sequence"/>
</dbReference>
<feature type="non-terminal residue" evidence="2">
    <location>
        <position position="1"/>
    </location>
</feature>
<feature type="region of interest" description="Disordered" evidence="1">
    <location>
        <begin position="35"/>
        <end position="61"/>
    </location>
</feature>
<protein>
    <submittedName>
        <fullName evidence="2">Uncharacterized protein</fullName>
    </submittedName>
</protein>
<evidence type="ECO:0000256" key="1">
    <source>
        <dbReference type="SAM" id="MobiDB-lite"/>
    </source>
</evidence>
<dbReference type="EMBL" id="CAJOBI010157915">
    <property type="protein sequence ID" value="CAF4839381.1"/>
    <property type="molecule type" value="Genomic_DNA"/>
</dbReference>
<proteinExistence type="predicted"/>
<feature type="compositionally biased region" description="Basic and acidic residues" evidence="1">
    <location>
        <begin position="51"/>
        <end position="61"/>
    </location>
</feature>